<reference evidence="12 13" key="1">
    <citation type="submission" date="2023-01" db="EMBL/GenBank/DDBJ databases">
        <title>Vibrio sp. KJ40-1 sp.nov, isolated from marine algae.</title>
        <authorList>
            <person name="Butt M."/>
            <person name="Kim J.M.J."/>
            <person name="Jeon C.O.C."/>
        </authorList>
    </citation>
    <scope>NUCLEOTIDE SEQUENCE [LARGE SCALE GENOMIC DNA]</scope>
    <source>
        <strain evidence="12 13">KJ40-1</strain>
    </source>
</reference>
<dbReference type="PANTHER" id="PTHR35091:SF5">
    <property type="entry name" value="FLAGELLAR PROTEIN FLIL"/>
    <property type="match status" value="1"/>
</dbReference>
<protein>
    <recommendedName>
        <fullName evidence="10">Flagellar protein FliL</fullName>
    </recommendedName>
</protein>
<proteinExistence type="inferred from homology"/>
<sequence>MLKQYIVLIVSVLISTFSAISYADDEEQNTKPTFAYYTLAPDLTTNVYTKGKKLAYLQVRVDLMVADSSYVVELERHEPLIRDTIVAYIGEQTEDQVKTLAGREELRRQLKENLNNLLIAETGRTLIADLLFTKFLYQ</sequence>
<accession>A0ABT4YMQ5</accession>
<evidence type="ECO:0000256" key="5">
    <source>
        <dbReference type="ARBA" id="ARBA00022500"/>
    </source>
</evidence>
<dbReference type="Proteomes" id="UP001210678">
    <property type="component" value="Unassembled WGS sequence"/>
</dbReference>
<keyword evidence="6" id="KW-0812">Transmembrane</keyword>
<evidence type="ECO:0000256" key="11">
    <source>
        <dbReference type="SAM" id="SignalP"/>
    </source>
</evidence>
<dbReference type="RefSeq" id="WP_272132624.1">
    <property type="nucleotide sequence ID" value="NZ_JAQLOI010000001.1"/>
</dbReference>
<keyword evidence="11" id="KW-0732">Signal</keyword>
<keyword evidence="4" id="KW-1003">Cell membrane</keyword>
<comment type="caution">
    <text evidence="12">The sequence shown here is derived from an EMBL/GenBank/DDBJ whole genome shotgun (WGS) entry which is preliminary data.</text>
</comment>
<gene>
    <name evidence="12" type="ORF">PGX00_02725</name>
</gene>
<keyword evidence="12" id="KW-0282">Flagellum</keyword>
<evidence type="ECO:0000256" key="6">
    <source>
        <dbReference type="ARBA" id="ARBA00022692"/>
    </source>
</evidence>
<dbReference type="EMBL" id="JAQLOI010000001">
    <property type="protein sequence ID" value="MDB1122685.1"/>
    <property type="molecule type" value="Genomic_DNA"/>
</dbReference>
<keyword evidence="7 10" id="KW-0283">Flagellar rotation</keyword>
<keyword evidence="12" id="KW-0966">Cell projection</keyword>
<keyword evidence="5 10" id="KW-0145">Chemotaxis</keyword>
<comment type="subcellular location">
    <subcellularLocation>
        <location evidence="10">Cell inner membrane</location>
    </subcellularLocation>
    <subcellularLocation>
        <location evidence="2">Cell membrane</location>
        <topology evidence="2">Single-pass membrane protein</topology>
    </subcellularLocation>
</comment>
<dbReference type="Pfam" id="PF03748">
    <property type="entry name" value="FliL"/>
    <property type="match status" value="1"/>
</dbReference>
<comment type="similarity">
    <text evidence="3 10">Belongs to the FliL family.</text>
</comment>
<dbReference type="PANTHER" id="PTHR35091">
    <property type="entry name" value="FLAGELLAR PROTEIN FLIL"/>
    <property type="match status" value="1"/>
</dbReference>
<name>A0ABT4YMQ5_9VIBR</name>
<evidence type="ECO:0000256" key="1">
    <source>
        <dbReference type="ARBA" id="ARBA00002254"/>
    </source>
</evidence>
<dbReference type="InterPro" id="IPR005503">
    <property type="entry name" value="FliL"/>
</dbReference>
<keyword evidence="12" id="KW-0969">Cilium</keyword>
<evidence type="ECO:0000256" key="9">
    <source>
        <dbReference type="ARBA" id="ARBA00023136"/>
    </source>
</evidence>
<evidence type="ECO:0000256" key="7">
    <source>
        <dbReference type="ARBA" id="ARBA00022779"/>
    </source>
</evidence>
<comment type="function">
    <text evidence="1 10">Controls the rotational direction of flagella during chemotaxis.</text>
</comment>
<evidence type="ECO:0000256" key="10">
    <source>
        <dbReference type="RuleBase" id="RU364125"/>
    </source>
</evidence>
<feature type="chain" id="PRO_5047057745" description="Flagellar protein FliL" evidence="11">
    <location>
        <begin position="24"/>
        <end position="138"/>
    </location>
</feature>
<evidence type="ECO:0000313" key="12">
    <source>
        <dbReference type="EMBL" id="MDB1122685.1"/>
    </source>
</evidence>
<feature type="signal peptide" evidence="11">
    <location>
        <begin position="1"/>
        <end position="23"/>
    </location>
</feature>
<evidence type="ECO:0000256" key="4">
    <source>
        <dbReference type="ARBA" id="ARBA00022475"/>
    </source>
</evidence>
<evidence type="ECO:0000256" key="8">
    <source>
        <dbReference type="ARBA" id="ARBA00022989"/>
    </source>
</evidence>
<evidence type="ECO:0000256" key="2">
    <source>
        <dbReference type="ARBA" id="ARBA00004162"/>
    </source>
</evidence>
<keyword evidence="10" id="KW-0997">Cell inner membrane</keyword>
<organism evidence="12 13">
    <name type="scientific">Vibrio algarum</name>
    <dbReference type="NCBI Taxonomy" id="3020714"/>
    <lineage>
        <taxon>Bacteria</taxon>
        <taxon>Pseudomonadati</taxon>
        <taxon>Pseudomonadota</taxon>
        <taxon>Gammaproteobacteria</taxon>
        <taxon>Vibrionales</taxon>
        <taxon>Vibrionaceae</taxon>
        <taxon>Vibrio</taxon>
    </lineage>
</organism>
<evidence type="ECO:0000256" key="3">
    <source>
        <dbReference type="ARBA" id="ARBA00008281"/>
    </source>
</evidence>
<keyword evidence="13" id="KW-1185">Reference proteome</keyword>
<evidence type="ECO:0000313" key="13">
    <source>
        <dbReference type="Proteomes" id="UP001210678"/>
    </source>
</evidence>
<keyword evidence="9 10" id="KW-0472">Membrane</keyword>
<keyword evidence="8" id="KW-1133">Transmembrane helix</keyword>